<gene>
    <name evidence="6" type="ORF">NMK71_01870</name>
</gene>
<dbReference type="GO" id="GO:0016020">
    <property type="term" value="C:membrane"/>
    <property type="evidence" value="ECO:0007669"/>
    <property type="project" value="UniProtKB-SubCell"/>
</dbReference>
<protein>
    <submittedName>
        <fullName evidence="6">Site-specific recombinase</fullName>
    </submittedName>
</protein>
<keyword evidence="3 5" id="KW-1133">Transmembrane helix</keyword>
<reference evidence="6" key="1">
    <citation type="submission" date="2022-07" db="EMBL/GenBank/DDBJ databases">
        <title>Description and genome-wide analysis of Profundicola chukchiensis gen. nov., sp. nov., marine bacteria isolated from bottom sediments of the Chukchi Sea.</title>
        <authorList>
            <person name="Romanenko L."/>
            <person name="Otstavnykh N."/>
            <person name="Kurilenko V."/>
            <person name="Eremeev V."/>
            <person name="Velansky P."/>
            <person name="Mikhailov V."/>
            <person name="Isaeva M."/>
        </authorList>
    </citation>
    <scope>NUCLEOTIDE SEQUENCE</scope>
    <source>
        <strain evidence="6">KMM 9713</strain>
    </source>
</reference>
<dbReference type="InterPro" id="IPR023271">
    <property type="entry name" value="Aquaporin-like"/>
</dbReference>
<feature type="transmembrane region" description="Helical" evidence="5">
    <location>
        <begin position="384"/>
        <end position="405"/>
    </location>
</feature>
<comment type="caution">
    <text evidence="6">The sequence shown here is derived from an EMBL/GenBank/DDBJ whole genome shotgun (WGS) entry which is preliminary data.</text>
</comment>
<accession>A0A9X4RTL5</accession>
<keyword evidence="7" id="KW-1185">Reference proteome</keyword>
<evidence type="ECO:0000313" key="6">
    <source>
        <dbReference type="EMBL" id="MDG4945148.1"/>
    </source>
</evidence>
<dbReference type="RefSeq" id="WP_304419855.1">
    <property type="nucleotide sequence ID" value="NZ_JANCMU010000001.1"/>
</dbReference>
<dbReference type="AlphaFoldDB" id="A0A9X4RTL5"/>
<dbReference type="Pfam" id="PF10136">
    <property type="entry name" value="SpecificRecomb"/>
    <property type="match status" value="1"/>
</dbReference>
<dbReference type="InterPro" id="IPR011385">
    <property type="entry name" value="Site-sp_rcmbase"/>
</dbReference>
<evidence type="ECO:0000256" key="5">
    <source>
        <dbReference type="SAM" id="Phobius"/>
    </source>
</evidence>
<sequence>MPLHKSHINKSSLEDIFSTYFTKNQGWDLVNDQVNLLVLIVNTIRPKKNAAKVGLEKLIKILEENPDYKESFKNYLDTLFKDRFFTEMITDVGLPSEESFGREFRKRLTDKILPETSDSRKMRYLFKQVFHQKNDFQWVTTIDYNQLVRLFDVLEVPEIDTSFEQEGSMWQIYYSVVVIALRASGSALEKDIVNLTPSYQNKNSPFVALYREIEDLWDKASSNNELKSKDDEDYKQIYVLLQQCKNYLAKAYKGSETYGITLQTNRDINRIREQLKRIELMLPLLVKEEEDIKNIKLTHLFYILMEIHSSRKKLMEFVSDSTRLVASEISSHKAKTGEKYISSSVKEYWKMLYTALGGGFIVGILCIIKLLLTDLQVSDFGHAFFYSLNYSIGFMVLYLMGFTLATKQPAMTASTLVDLIEKGINLDVKARYRYKAFAVYFSHLFRTQFIAFVGNVVMAMIVASLGVYIIYLLTGNDITIKAWPKLLYDLNPTTSKALFHAGIAGVFLFVSGIIAGQVANRNKFYGISKRLADNPTLKWTFGLRRAEKLKTWYDNKWAGVISNLWFGVFMGSTASIGVFLGLDLDIRHITFAAGNFGLALFGSQAELSVETWFWSILGIGLIGFMNFIVSFGLSLLLAFKSKNVPLRELKPLSLSVIQEIKTDPWSFFFPVHIEKKKDTLSEKIKESIDKKPNNS</sequence>
<evidence type="ECO:0000256" key="1">
    <source>
        <dbReference type="ARBA" id="ARBA00004141"/>
    </source>
</evidence>
<evidence type="ECO:0000256" key="3">
    <source>
        <dbReference type="ARBA" id="ARBA00022989"/>
    </source>
</evidence>
<evidence type="ECO:0000256" key="2">
    <source>
        <dbReference type="ARBA" id="ARBA00022692"/>
    </source>
</evidence>
<name>A0A9X4RTL5_9FLAO</name>
<evidence type="ECO:0000256" key="4">
    <source>
        <dbReference type="ARBA" id="ARBA00023136"/>
    </source>
</evidence>
<dbReference type="Gene3D" id="1.20.1080.10">
    <property type="entry name" value="Glycerol uptake facilitator protein"/>
    <property type="match status" value="1"/>
</dbReference>
<dbReference type="EMBL" id="JANCMU010000001">
    <property type="protein sequence ID" value="MDG4945148.1"/>
    <property type="molecule type" value="Genomic_DNA"/>
</dbReference>
<keyword evidence="2 5" id="KW-0812">Transmembrane</keyword>
<feature type="transmembrane region" description="Helical" evidence="5">
    <location>
        <begin position="449"/>
        <end position="473"/>
    </location>
</feature>
<feature type="transmembrane region" description="Helical" evidence="5">
    <location>
        <begin position="557"/>
        <end position="582"/>
    </location>
</feature>
<organism evidence="6 7">
    <name type="scientific">Profundicola chukchiensis</name>
    <dbReference type="NCBI Taxonomy" id="2961959"/>
    <lineage>
        <taxon>Bacteria</taxon>
        <taxon>Pseudomonadati</taxon>
        <taxon>Bacteroidota</taxon>
        <taxon>Flavobacteriia</taxon>
        <taxon>Flavobacteriales</taxon>
        <taxon>Weeksellaceae</taxon>
        <taxon>Profundicola</taxon>
    </lineage>
</organism>
<evidence type="ECO:0000313" key="7">
    <source>
        <dbReference type="Proteomes" id="UP001152599"/>
    </source>
</evidence>
<feature type="transmembrane region" description="Helical" evidence="5">
    <location>
        <begin position="351"/>
        <end position="372"/>
    </location>
</feature>
<feature type="transmembrane region" description="Helical" evidence="5">
    <location>
        <begin position="612"/>
        <end position="639"/>
    </location>
</feature>
<feature type="transmembrane region" description="Helical" evidence="5">
    <location>
        <begin position="497"/>
        <end position="519"/>
    </location>
</feature>
<proteinExistence type="predicted"/>
<keyword evidence="4 5" id="KW-0472">Membrane</keyword>
<dbReference type="Proteomes" id="UP001152599">
    <property type="component" value="Unassembled WGS sequence"/>
</dbReference>
<comment type="subcellular location">
    <subcellularLocation>
        <location evidence="1">Membrane</location>
        <topology evidence="1">Multi-pass membrane protein</topology>
    </subcellularLocation>
</comment>